<dbReference type="EMBL" id="GL833125">
    <property type="protein sequence ID" value="EGB09881.1"/>
    <property type="molecule type" value="Genomic_DNA"/>
</dbReference>
<sequence length="534" mass="58632">MSMGFARSAGDCSVRWMRAVRGVALAAACCRAFVLPTKPRHPSLSRAAARDAPENDVYDVVICGAGPSGLSLASACARRDLSVCVVDPALDKPWPNNYGVWIDEVEPLGYGDCCDAVWRESSVVFEDAGAGDLANVTLRRPYGRVDRIALKRRLVDECGPSTVFVSEGARRVDHRDDAPSEVSLDGGSSVRGLAVVDATGFKRKFVEHAAAFDPGLQVTYGALLDVPGGHPFPLDKLVLMDYRDGYLGDDAAAVKRNERFPSFMYVMPLSERKIFFEETILASRGAGKDRDLEARLRKRLAASYGIGEFTVLESERAAIPMGGADPVVPQRTVGCGSTASCIHPASGYMVARALEVAPRVADALASHPRLSAAGRAAARDRGREAPGELASLSAAAWDATWPRDDRKQRDFMHFGFELLCDLSPGELRDFFAGFFRLPDALWEHFLSWRLSGAGHVYMGALVWWACIPKRFMLPMLVKSLPYLVDKLVLPFASRGGPPLAEHTPYSEAKWRPDRYYAYLDDLRADLEEHHHRRS</sequence>
<comment type="similarity">
    <text evidence="2">Belongs to the lycopene cyclase family.</text>
</comment>
<dbReference type="GeneID" id="20222269"/>
<evidence type="ECO:0000313" key="7">
    <source>
        <dbReference type="EMBL" id="EGB09881.1"/>
    </source>
</evidence>
<evidence type="ECO:0000256" key="1">
    <source>
        <dbReference type="ARBA" id="ARBA00005089"/>
    </source>
</evidence>
<dbReference type="InterPro" id="IPR036188">
    <property type="entry name" value="FAD/NAD-bd_sf"/>
</dbReference>
<dbReference type="GO" id="GO:0016117">
    <property type="term" value="P:carotenoid biosynthetic process"/>
    <property type="evidence" value="ECO:0007669"/>
    <property type="project" value="UniProtKB-KW"/>
</dbReference>
<comment type="pathway">
    <text evidence="1">Carotenoid biosynthesis; beta-carotene biosynthesis.</text>
</comment>
<dbReference type="InterPro" id="IPR010108">
    <property type="entry name" value="Lycopene_cyclase_b/e"/>
</dbReference>
<dbReference type="RefSeq" id="XP_009035909.1">
    <property type="nucleotide sequence ID" value="XM_009037661.1"/>
</dbReference>
<dbReference type="OMA" id="FVLMDFR"/>
<keyword evidence="4" id="KW-0125">Carotenoid biosynthesis</keyword>
<name>F0Y504_AURAN</name>
<dbReference type="GO" id="GO:0016705">
    <property type="term" value="F:oxidoreductase activity, acting on paired donors, with incorporation or reduction of molecular oxygen"/>
    <property type="evidence" value="ECO:0007669"/>
    <property type="project" value="InterPro"/>
</dbReference>
<dbReference type="Pfam" id="PF05834">
    <property type="entry name" value="Lycopene_cycl"/>
    <property type="match status" value="1"/>
</dbReference>
<evidence type="ECO:0000256" key="4">
    <source>
        <dbReference type="ARBA" id="ARBA00022746"/>
    </source>
</evidence>
<dbReference type="OrthoDB" id="1716816at2759"/>
<evidence type="ECO:0000256" key="2">
    <source>
        <dbReference type="ARBA" id="ARBA00006599"/>
    </source>
</evidence>
<evidence type="ECO:0000256" key="6">
    <source>
        <dbReference type="ARBA" id="ARBA00037906"/>
    </source>
</evidence>
<dbReference type="SUPFAM" id="SSF51905">
    <property type="entry name" value="FAD/NAD(P)-binding domain"/>
    <property type="match status" value="1"/>
</dbReference>
<proteinExistence type="inferred from homology"/>
<evidence type="ECO:0000313" key="8">
    <source>
        <dbReference type="Proteomes" id="UP000002729"/>
    </source>
</evidence>
<reference evidence="7 8" key="1">
    <citation type="journal article" date="2011" name="Proc. Natl. Acad. Sci. U.S.A.">
        <title>Niche of harmful alga Aureococcus anophagefferens revealed through ecogenomics.</title>
        <authorList>
            <person name="Gobler C.J."/>
            <person name="Berry D.L."/>
            <person name="Dyhrman S.T."/>
            <person name="Wilhelm S.W."/>
            <person name="Salamov A."/>
            <person name="Lobanov A.V."/>
            <person name="Zhang Y."/>
            <person name="Collier J.L."/>
            <person name="Wurch L.L."/>
            <person name="Kustka A.B."/>
            <person name="Dill B.D."/>
            <person name="Shah M."/>
            <person name="VerBerkmoes N.C."/>
            <person name="Kuo A."/>
            <person name="Terry A."/>
            <person name="Pangilinan J."/>
            <person name="Lindquist E.A."/>
            <person name="Lucas S."/>
            <person name="Paulsen I.T."/>
            <person name="Hattenrath-Lehmann T.K."/>
            <person name="Talmage S.C."/>
            <person name="Walker E.A."/>
            <person name="Koch F."/>
            <person name="Burson A.M."/>
            <person name="Marcoval M.A."/>
            <person name="Tang Y.Z."/>
            <person name="Lecleir G.R."/>
            <person name="Coyne K.J."/>
            <person name="Berg G.M."/>
            <person name="Bertrand E.M."/>
            <person name="Saito M.A."/>
            <person name="Gladyshev V.N."/>
            <person name="Grigoriev I.V."/>
        </authorList>
    </citation>
    <scope>NUCLEOTIDE SEQUENCE [LARGE SCALE GENOMIC DNA]</scope>
    <source>
        <strain evidence="8">CCMP 1984</strain>
    </source>
</reference>
<dbReference type="GO" id="GO:0016860">
    <property type="term" value="F:intramolecular oxidoreductase activity"/>
    <property type="evidence" value="ECO:0007669"/>
    <property type="project" value="UniProtKB-ARBA"/>
</dbReference>
<dbReference type="Gene3D" id="3.50.50.60">
    <property type="entry name" value="FAD/NAD(P)-binding domain"/>
    <property type="match status" value="1"/>
</dbReference>
<gene>
    <name evidence="7" type="ORF">AURANDRAFT_53100</name>
</gene>
<dbReference type="eggNOG" id="ENOG502QT2F">
    <property type="taxonomic scope" value="Eukaryota"/>
</dbReference>
<evidence type="ECO:0000256" key="5">
    <source>
        <dbReference type="ARBA" id="ARBA00023027"/>
    </source>
</evidence>
<protein>
    <recommendedName>
        <fullName evidence="3">lycopene beta-cyclase</fullName>
        <ecNumber evidence="3">5.5.1.19</ecNumber>
    </recommendedName>
</protein>
<comment type="pathway">
    <text evidence="6">Carotenoid biosynthesis; beta-zeacarotene biosynthesis.</text>
</comment>
<dbReference type="EC" id="5.5.1.19" evidence="3"/>
<dbReference type="NCBIfam" id="TIGR01790">
    <property type="entry name" value="carotene-cycl"/>
    <property type="match status" value="1"/>
</dbReference>
<keyword evidence="5" id="KW-0520">NAD</keyword>
<dbReference type="AlphaFoldDB" id="F0Y504"/>
<dbReference type="PANTHER" id="PTHR39757">
    <property type="match status" value="1"/>
</dbReference>
<dbReference type="PANTHER" id="PTHR39757:SF5">
    <property type="entry name" value="OS02G0190600 PROTEIN"/>
    <property type="match status" value="1"/>
</dbReference>
<keyword evidence="8" id="KW-1185">Reference proteome</keyword>
<accession>F0Y504</accession>
<dbReference type="InParanoid" id="F0Y504"/>
<organism evidence="8">
    <name type="scientific">Aureococcus anophagefferens</name>
    <name type="common">Harmful bloom alga</name>
    <dbReference type="NCBI Taxonomy" id="44056"/>
    <lineage>
        <taxon>Eukaryota</taxon>
        <taxon>Sar</taxon>
        <taxon>Stramenopiles</taxon>
        <taxon>Ochrophyta</taxon>
        <taxon>Pelagophyceae</taxon>
        <taxon>Pelagomonadales</taxon>
        <taxon>Pelagomonadaceae</taxon>
        <taxon>Aureococcus</taxon>
    </lineage>
</organism>
<dbReference type="Proteomes" id="UP000002729">
    <property type="component" value="Unassembled WGS sequence"/>
</dbReference>
<evidence type="ECO:0000256" key="3">
    <source>
        <dbReference type="ARBA" id="ARBA00012242"/>
    </source>
</evidence>
<dbReference type="KEGG" id="aaf:AURANDRAFT_53100"/>